<comment type="caution">
    <text evidence="1">The sequence shown here is derived from an EMBL/GenBank/DDBJ whole genome shotgun (WGS) entry which is preliminary data.</text>
</comment>
<evidence type="ECO:0000313" key="1">
    <source>
        <dbReference type="EMBL" id="MBW0522712.1"/>
    </source>
</evidence>
<dbReference type="AlphaFoldDB" id="A0A9Q3EMM0"/>
<reference evidence="1" key="1">
    <citation type="submission" date="2021-03" db="EMBL/GenBank/DDBJ databases">
        <title>Draft genome sequence of rust myrtle Austropuccinia psidii MF-1, a brazilian biotype.</title>
        <authorList>
            <person name="Quecine M.C."/>
            <person name="Pachon D.M.R."/>
            <person name="Bonatelli M.L."/>
            <person name="Correr F.H."/>
            <person name="Franceschini L.M."/>
            <person name="Leite T.F."/>
            <person name="Margarido G.R.A."/>
            <person name="Almeida C.A."/>
            <person name="Ferrarezi J.A."/>
            <person name="Labate C.A."/>
        </authorList>
    </citation>
    <scope>NUCLEOTIDE SEQUENCE</scope>
    <source>
        <strain evidence="1">MF-1</strain>
    </source>
</reference>
<accession>A0A9Q3EMM0</accession>
<dbReference type="EMBL" id="AVOT02029759">
    <property type="protein sequence ID" value="MBW0522712.1"/>
    <property type="molecule type" value="Genomic_DNA"/>
</dbReference>
<evidence type="ECO:0000313" key="2">
    <source>
        <dbReference type="Proteomes" id="UP000765509"/>
    </source>
</evidence>
<keyword evidence="2" id="KW-1185">Reference proteome</keyword>
<organism evidence="1 2">
    <name type="scientific">Austropuccinia psidii MF-1</name>
    <dbReference type="NCBI Taxonomy" id="1389203"/>
    <lineage>
        <taxon>Eukaryota</taxon>
        <taxon>Fungi</taxon>
        <taxon>Dikarya</taxon>
        <taxon>Basidiomycota</taxon>
        <taxon>Pucciniomycotina</taxon>
        <taxon>Pucciniomycetes</taxon>
        <taxon>Pucciniales</taxon>
        <taxon>Sphaerophragmiaceae</taxon>
        <taxon>Austropuccinia</taxon>
    </lineage>
</organism>
<proteinExistence type="predicted"/>
<sequence length="129" mass="14528">MGSPSHGNLKATEWVLLYKVYIPFLILSQQMSLDEHNSTNTQTKMGQSEELANELTKNTFHLISSLNIATSWTVSMDDATAFAENWKHSAFPINTCSQNRKVNQIIIFLIIFQNVSNIGVQHKPQPHGV</sequence>
<gene>
    <name evidence="1" type="ORF">O181_062427</name>
</gene>
<dbReference type="Proteomes" id="UP000765509">
    <property type="component" value="Unassembled WGS sequence"/>
</dbReference>
<name>A0A9Q3EMM0_9BASI</name>
<protein>
    <submittedName>
        <fullName evidence="1">Uncharacterized protein</fullName>
    </submittedName>
</protein>